<sequence length="198" mass="22597">MPGARVTDSERITLRTVEQEDIQFIQRSLANPEIRYPMGNPVMNQAQVADHHEDNDSDRFLVCLENDAGPSQPDADSMTSIACREDDNAVDSVTRIGLISVSDADWKRPELAYWLIPEVHGHGYGKEAVSSVIEYVFRTYDTPAVGAEAYDYNDASRGLLKSLGFTKEGCRRMFMFIEGEYRDMIQYGLLRREWYNQK</sequence>
<comment type="caution">
    <text evidence="5">The sequence shown here is derived from an EMBL/GenBank/DDBJ whole genome shotgun (WGS) entry which is preliminary data.</text>
</comment>
<dbReference type="EMBL" id="JBHTAX010000001">
    <property type="protein sequence ID" value="MFC7189750.1"/>
    <property type="molecule type" value="Genomic_DNA"/>
</dbReference>
<dbReference type="GO" id="GO:0016746">
    <property type="term" value="F:acyltransferase activity"/>
    <property type="evidence" value="ECO:0007669"/>
    <property type="project" value="UniProtKB-KW"/>
</dbReference>
<dbReference type="Pfam" id="PF13302">
    <property type="entry name" value="Acetyltransf_3"/>
    <property type="match status" value="1"/>
</dbReference>
<dbReference type="Proteomes" id="UP001596417">
    <property type="component" value="Unassembled WGS sequence"/>
</dbReference>
<comment type="similarity">
    <text evidence="3">Belongs to the acetyltransferase family. RimJ subfamily.</text>
</comment>
<dbReference type="PROSITE" id="PS51186">
    <property type="entry name" value="GNAT"/>
    <property type="match status" value="1"/>
</dbReference>
<evidence type="ECO:0000313" key="5">
    <source>
        <dbReference type="EMBL" id="MFC7189750.1"/>
    </source>
</evidence>
<dbReference type="InterPro" id="IPR051531">
    <property type="entry name" value="N-acetyltransferase"/>
</dbReference>
<dbReference type="EC" id="2.3.-.-" evidence="5"/>
<name>A0ABD5YTF2_9EURY</name>
<evidence type="ECO:0000259" key="4">
    <source>
        <dbReference type="PROSITE" id="PS51186"/>
    </source>
</evidence>
<dbReference type="PANTHER" id="PTHR43792:SF8">
    <property type="entry name" value="[RIBOSOMAL PROTEIN US5]-ALANINE N-ACETYLTRANSFERASE"/>
    <property type="match status" value="1"/>
</dbReference>
<evidence type="ECO:0000313" key="6">
    <source>
        <dbReference type="Proteomes" id="UP001596417"/>
    </source>
</evidence>
<proteinExistence type="inferred from homology"/>
<organism evidence="5 6">
    <name type="scientific">Halocatena marina</name>
    <dbReference type="NCBI Taxonomy" id="2934937"/>
    <lineage>
        <taxon>Archaea</taxon>
        <taxon>Methanobacteriati</taxon>
        <taxon>Methanobacteriota</taxon>
        <taxon>Stenosarchaea group</taxon>
        <taxon>Halobacteria</taxon>
        <taxon>Halobacteriales</taxon>
        <taxon>Natronomonadaceae</taxon>
        <taxon>Halocatena</taxon>
    </lineage>
</organism>
<keyword evidence="1 5" id="KW-0808">Transferase</keyword>
<keyword evidence="2 5" id="KW-0012">Acyltransferase</keyword>
<evidence type="ECO:0000256" key="1">
    <source>
        <dbReference type="ARBA" id="ARBA00022679"/>
    </source>
</evidence>
<evidence type="ECO:0000256" key="3">
    <source>
        <dbReference type="ARBA" id="ARBA00038502"/>
    </source>
</evidence>
<dbReference type="GeneID" id="76199306"/>
<protein>
    <submittedName>
        <fullName evidence="5">GNAT family N-acetyltransferase</fullName>
        <ecNumber evidence="5">2.3.-.-</ecNumber>
    </submittedName>
</protein>
<feature type="domain" description="N-acetyltransferase" evidence="4">
    <location>
        <begin position="12"/>
        <end position="192"/>
    </location>
</feature>
<accession>A0ABD5YTF2</accession>
<dbReference type="RefSeq" id="WP_248905944.1">
    <property type="nucleotide sequence ID" value="NZ_CP109979.1"/>
</dbReference>
<evidence type="ECO:0000256" key="2">
    <source>
        <dbReference type="ARBA" id="ARBA00023315"/>
    </source>
</evidence>
<gene>
    <name evidence="5" type="ORF">ACFQL7_07675</name>
</gene>
<dbReference type="PANTHER" id="PTHR43792">
    <property type="entry name" value="GNAT FAMILY, PUTATIVE (AFU_ORTHOLOGUE AFUA_3G00765)-RELATED-RELATED"/>
    <property type="match status" value="1"/>
</dbReference>
<keyword evidence="6" id="KW-1185">Reference proteome</keyword>
<dbReference type="AlphaFoldDB" id="A0ABD5YTF2"/>
<dbReference type="Gene3D" id="3.40.630.30">
    <property type="match status" value="1"/>
</dbReference>
<dbReference type="InterPro" id="IPR016181">
    <property type="entry name" value="Acyl_CoA_acyltransferase"/>
</dbReference>
<reference evidence="5 6" key="1">
    <citation type="journal article" date="2019" name="Int. J. Syst. Evol. Microbiol.">
        <title>The Global Catalogue of Microorganisms (GCM) 10K type strain sequencing project: providing services to taxonomists for standard genome sequencing and annotation.</title>
        <authorList>
            <consortium name="The Broad Institute Genomics Platform"/>
            <consortium name="The Broad Institute Genome Sequencing Center for Infectious Disease"/>
            <person name="Wu L."/>
            <person name="Ma J."/>
        </authorList>
    </citation>
    <scope>NUCLEOTIDE SEQUENCE [LARGE SCALE GENOMIC DNA]</scope>
    <source>
        <strain evidence="5 6">RDMS1</strain>
    </source>
</reference>
<dbReference type="SUPFAM" id="SSF55729">
    <property type="entry name" value="Acyl-CoA N-acyltransferases (Nat)"/>
    <property type="match status" value="1"/>
</dbReference>
<dbReference type="InterPro" id="IPR000182">
    <property type="entry name" value="GNAT_dom"/>
</dbReference>